<dbReference type="PRINTS" id="PR01438">
    <property type="entry name" value="UNVRSLSTRESS"/>
</dbReference>
<sequence>MSAKILCPTDGTDHSMVGVAKAAELARLTAKPLRFCVVNIAHGGVKGPTISHWTPEQVREILDLAVTKAKGCGVADVDGIELIAREPGPAIVAYADQEGFDQIVMGTGDKHGIKRLVLGSVASAVAGSAHCSVLVARAS</sequence>
<dbReference type="SUPFAM" id="SSF52402">
    <property type="entry name" value="Adenine nucleotide alpha hydrolases-like"/>
    <property type="match status" value="1"/>
</dbReference>
<proteinExistence type="inferred from homology"/>
<organism evidence="3 4">
    <name type="scientific">Stagnihabitans tardus</name>
    <dbReference type="NCBI Taxonomy" id="2699202"/>
    <lineage>
        <taxon>Bacteria</taxon>
        <taxon>Pseudomonadati</taxon>
        <taxon>Pseudomonadota</taxon>
        <taxon>Alphaproteobacteria</taxon>
        <taxon>Rhodobacterales</taxon>
        <taxon>Paracoccaceae</taxon>
        <taxon>Stagnihabitans</taxon>
    </lineage>
</organism>
<dbReference type="RefSeq" id="WP_168772990.1">
    <property type="nucleotide sequence ID" value="NZ_JAABNR010000001.1"/>
</dbReference>
<reference evidence="3" key="1">
    <citation type="submission" date="2020-01" db="EMBL/GenBank/DDBJ databases">
        <authorList>
            <person name="Chen W.-M."/>
        </authorList>
    </citation>
    <scope>NUCLEOTIDE SEQUENCE</scope>
    <source>
        <strain evidence="3">CYK-10</strain>
    </source>
</reference>
<evidence type="ECO:0000313" key="4">
    <source>
        <dbReference type="Proteomes" id="UP001193501"/>
    </source>
</evidence>
<gene>
    <name evidence="3" type="ORF">GV832_01275</name>
</gene>
<dbReference type="CDD" id="cd00293">
    <property type="entry name" value="USP-like"/>
    <property type="match status" value="1"/>
</dbReference>
<dbReference type="InterPro" id="IPR014729">
    <property type="entry name" value="Rossmann-like_a/b/a_fold"/>
</dbReference>
<evidence type="ECO:0000313" key="3">
    <source>
        <dbReference type="EMBL" id="NBZ86196.1"/>
    </source>
</evidence>
<protein>
    <submittedName>
        <fullName evidence="3">Universal stress protein</fullName>
    </submittedName>
</protein>
<feature type="domain" description="UspA" evidence="2">
    <location>
        <begin position="1"/>
        <end position="137"/>
    </location>
</feature>
<comment type="caution">
    <text evidence="3">The sequence shown here is derived from an EMBL/GenBank/DDBJ whole genome shotgun (WGS) entry which is preliminary data.</text>
</comment>
<dbReference type="Proteomes" id="UP001193501">
    <property type="component" value="Unassembled WGS sequence"/>
</dbReference>
<name>A0AAE5BT38_9RHOB</name>
<dbReference type="Gene3D" id="3.40.50.620">
    <property type="entry name" value="HUPs"/>
    <property type="match status" value="1"/>
</dbReference>
<dbReference type="PANTHER" id="PTHR46268">
    <property type="entry name" value="STRESS RESPONSE PROTEIN NHAX"/>
    <property type="match status" value="1"/>
</dbReference>
<dbReference type="PANTHER" id="PTHR46268:SF6">
    <property type="entry name" value="UNIVERSAL STRESS PROTEIN UP12"/>
    <property type="match status" value="1"/>
</dbReference>
<accession>A0AAE5BT38</accession>
<dbReference type="InterPro" id="IPR006015">
    <property type="entry name" value="Universal_stress_UspA"/>
</dbReference>
<dbReference type="Pfam" id="PF00582">
    <property type="entry name" value="Usp"/>
    <property type="match status" value="1"/>
</dbReference>
<dbReference type="InterPro" id="IPR006016">
    <property type="entry name" value="UspA"/>
</dbReference>
<evidence type="ECO:0000259" key="2">
    <source>
        <dbReference type="Pfam" id="PF00582"/>
    </source>
</evidence>
<keyword evidence="4" id="KW-1185">Reference proteome</keyword>
<comment type="similarity">
    <text evidence="1">Belongs to the universal stress protein A family.</text>
</comment>
<evidence type="ECO:0000256" key="1">
    <source>
        <dbReference type="ARBA" id="ARBA00008791"/>
    </source>
</evidence>
<dbReference type="AlphaFoldDB" id="A0AAE5BT38"/>
<dbReference type="EMBL" id="JAABNR010000001">
    <property type="protein sequence ID" value="NBZ86196.1"/>
    <property type="molecule type" value="Genomic_DNA"/>
</dbReference>